<evidence type="ECO:0000313" key="3">
    <source>
        <dbReference type="Proteomes" id="UP000233551"/>
    </source>
</evidence>
<evidence type="ECO:0000313" key="2">
    <source>
        <dbReference type="EMBL" id="PKI78138.1"/>
    </source>
</evidence>
<dbReference type="EMBL" id="PGOL01000060">
    <property type="protein sequence ID" value="PKI78138.1"/>
    <property type="molecule type" value="Genomic_DNA"/>
</dbReference>
<dbReference type="Proteomes" id="UP000233551">
    <property type="component" value="Unassembled WGS sequence"/>
</dbReference>
<feature type="region of interest" description="Disordered" evidence="1">
    <location>
        <begin position="104"/>
        <end position="206"/>
    </location>
</feature>
<proteinExistence type="predicted"/>
<protein>
    <submittedName>
        <fullName evidence="2">Uncharacterized protein</fullName>
    </submittedName>
</protein>
<sequence length="338" mass="36491">MTSVHQVRRLANRVSRSRPSGGDGAPATDATAVLRVGEEQCKCGAADNEGQGRNRRSQSWREAMQVRCRRQQAPRVPPSGLVAAMASNHEKEEANVQISEEVEEAGVGGGKGAGGGVCERRPAPPPHRRARATTAGSLPPSLSLFPREEIRGDPTAVVGGGPPPPRRGRRTAGAGSPRPECSSQAHSKKPHQEASAITGGSTSPTLRPLGDTVMAYPLASPTLRSLGGAVMAYLLEGKLGPYPVEPSKEETLERFYFQTPDQGMILIQPALLVELQVPISEANNLLRQHAEFFQQEELQRELGDARRMILKNCPGSTEIEESCFSNVNIDHHQPWSHY</sequence>
<feature type="region of interest" description="Disordered" evidence="1">
    <location>
        <begin position="1"/>
        <end position="78"/>
    </location>
</feature>
<feature type="compositionally biased region" description="Gly residues" evidence="1">
    <location>
        <begin position="106"/>
        <end position="117"/>
    </location>
</feature>
<name>A0A2I0LBS9_PUNGR</name>
<organism evidence="2 3">
    <name type="scientific">Punica granatum</name>
    <name type="common">Pomegranate</name>
    <dbReference type="NCBI Taxonomy" id="22663"/>
    <lineage>
        <taxon>Eukaryota</taxon>
        <taxon>Viridiplantae</taxon>
        <taxon>Streptophyta</taxon>
        <taxon>Embryophyta</taxon>
        <taxon>Tracheophyta</taxon>
        <taxon>Spermatophyta</taxon>
        <taxon>Magnoliopsida</taxon>
        <taxon>eudicotyledons</taxon>
        <taxon>Gunneridae</taxon>
        <taxon>Pentapetalae</taxon>
        <taxon>rosids</taxon>
        <taxon>malvids</taxon>
        <taxon>Myrtales</taxon>
        <taxon>Lythraceae</taxon>
        <taxon>Punica</taxon>
    </lineage>
</organism>
<comment type="caution">
    <text evidence="2">The sequence shown here is derived from an EMBL/GenBank/DDBJ whole genome shotgun (WGS) entry which is preliminary data.</text>
</comment>
<evidence type="ECO:0000256" key="1">
    <source>
        <dbReference type="SAM" id="MobiDB-lite"/>
    </source>
</evidence>
<accession>A0A2I0LBS9</accession>
<gene>
    <name evidence="2" type="ORF">CRG98_001466</name>
</gene>
<reference evidence="2 3" key="1">
    <citation type="submission" date="2017-11" db="EMBL/GenBank/DDBJ databases">
        <title>De-novo sequencing of pomegranate (Punica granatum L.) genome.</title>
        <authorList>
            <person name="Akparov Z."/>
            <person name="Amiraslanov A."/>
            <person name="Hajiyeva S."/>
            <person name="Abbasov M."/>
            <person name="Kaur K."/>
            <person name="Hamwieh A."/>
            <person name="Solovyev V."/>
            <person name="Salamov A."/>
            <person name="Braich B."/>
            <person name="Kosarev P."/>
            <person name="Mahmoud A."/>
            <person name="Hajiyev E."/>
            <person name="Babayeva S."/>
            <person name="Izzatullayeva V."/>
            <person name="Mammadov A."/>
            <person name="Mammadov A."/>
            <person name="Sharifova S."/>
            <person name="Ojaghi J."/>
            <person name="Eynullazada K."/>
            <person name="Bayramov B."/>
            <person name="Abdulazimova A."/>
            <person name="Shahmuradov I."/>
        </authorList>
    </citation>
    <scope>NUCLEOTIDE SEQUENCE [LARGE SCALE GENOMIC DNA]</scope>
    <source>
        <strain evidence="3">cv. AG2017</strain>
        <tissue evidence="2">Leaf</tissue>
    </source>
</reference>
<feature type="compositionally biased region" description="Basic residues" evidence="1">
    <location>
        <begin position="1"/>
        <end position="11"/>
    </location>
</feature>
<dbReference type="AlphaFoldDB" id="A0A2I0LBS9"/>
<keyword evidence="3" id="KW-1185">Reference proteome</keyword>